<dbReference type="Gene3D" id="1.10.10.60">
    <property type="entry name" value="Homeodomain-like"/>
    <property type="match status" value="1"/>
</dbReference>
<gene>
    <name evidence="4" type="ORF">EDB92DRAFT_2103383</name>
</gene>
<organism evidence="4 5">
    <name type="scientific">Lactarius akahatsu</name>
    <dbReference type="NCBI Taxonomy" id="416441"/>
    <lineage>
        <taxon>Eukaryota</taxon>
        <taxon>Fungi</taxon>
        <taxon>Dikarya</taxon>
        <taxon>Basidiomycota</taxon>
        <taxon>Agaricomycotina</taxon>
        <taxon>Agaricomycetes</taxon>
        <taxon>Russulales</taxon>
        <taxon>Russulaceae</taxon>
        <taxon>Lactarius</taxon>
    </lineage>
</organism>
<reference evidence="4" key="1">
    <citation type="submission" date="2022-01" db="EMBL/GenBank/DDBJ databases">
        <title>Comparative genomics reveals a dynamic genome evolution in the ectomycorrhizal milk-cap (Lactarius) mushrooms.</title>
        <authorList>
            <consortium name="DOE Joint Genome Institute"/>
            <person name="Lebreton A."/>
            <person name="Tang N."/>
            <person name="Kuo A."/>
            <person name="LaButti K."/>
            <person name="Drula E."/>
            <person name="Barry K."/>
            <person name="Clum A."/>
            <person name="Lipzen A."/>
            <person name="Mousain D."/>
            <person name="Ng V."/>
            <person name="Wang R."/>
            <person name="Wang X."/>
            <person name="Dai Y."/>
            <person name="Henrissat B."/>
            <person name="Grigoriev I.V."/>
            <person name="Guerin-Laguette A."/>
            <person name="Yu F."/>
            <person name="Martin F.M."/>
        </authorList>
    </citation>
    <scope>NUCLEOTIDE SEQUENCE</scope>
    <source>
        <strain evidence="4">QP</strain>
    </source>
</reference>
<keyword evidence="5" id="KW-1185">Reference proteome</keyword>
<keyword evidence="1" id="KW-0238">DNA-binding</keyword>
<evidence type="ECO:0000256" key="1">
    <source>
        <dbReference type="PROSITE-ProRule" id="PRU00108"/>
    </source>
</evidence>
<dbReference type="InterPro" id="IPR009057">
    <property type="entry name" value="Homeodomain-like_sf"/>
</dbReference>
<dbReference type="AlphaFoldDB" id="A0AAD4LI70"/>
<accession>A0AAD4LI70</accession>
<evidence type="ECO:0000313" key="5">
    <source>
        <dbReference type="Proteomes" id="UP001201163"/>
    </source>
</evidence>
<evidence type="ECO:0000313" key="4">
    <source>
        <dbReference type="EMBL" id="KAH8992230.1"/>
    </source>
</evidence>
<proteinExistence type="predicted"/>
<feature type="domain" description="Homeobox" evidence="3">
    <location>
        <begin position="29"/>
        <end position="84"/>
    </location>
</feature>
<dbReference type="GO" id="GO:0005634">
    <property type="term" value="C:nucleus"/>
    <property type="evidence" value="ECO:0007669"/>
    <property type="project" value="UniProtKB-SubCell"/>
</dbReference>
<keyword evidence="1" id="KW-0371">Homeobox</keyword>
<comment type="subcellular location">
    <subcellularLocation>
        <location evidence="1">Nucleus</location>
    </subcellularLocation>
</comment>
<keyword evidence="1" id="KW-0539">Nucleus</keyword>
<name>A0AAD4LI70_9AGAM</name>
<sequence>MPKCEKPGGGSLNIRNRSARVGAAPVVLRACLTEQDLRDLHVIWSRDQRIPTPGSRQKWAQHRGLAPATVGGWFSRRRARHIRLAGDEAALTGSYELNPSSPSNVTPHELPVKVQVRGSRACDRARTARGANFESGSERTDQDPSSDDTTFSHPGRLDQEVNLAVTETVTVMDSSSGEALPFPGLLPCDCEYPLCDLGREMLTLDITQHRRRRQRCGFLGVCRRQRDNPTWPERDRNHAAQLGLVRTEQRTTRAQLGSGIGLGRQPE</sequence>
<dbReference type="Proteomes" id="UP001201163">
    <property type="component" value="Unassembled WGS sequence"/>
</dbReference>
<evidence type="ECO:0000259" key="3">
    <source>
        <dbReference type="PROSITE" id="PS50071"/>
    </source>
</evidence>
<dbReference type="SUPFAM" id="SSF46689">
    <property type="entry name" value="Homeodomain-like"/>
    <property type="match status" value="1"/>
</dbReference>
<feature type="region of interest" description="Disordered" evidence="2">
    <location>
        <begin position="121"/>
        <end position="156"/>
    </location>
</feature>
<dbReference type="PROSITE" id="PS50071">
    <property type="entry name" value="HOMEOBOX_2"/>
    <property type="match status" value="1"/>
</dbReference>
<evidence type="ECO:0000256" key="2">
    <source>
        <dbReference type="SAM" id="MobiDB-lite"/>
    </source>
</evidence>
<comment type="caution">
    <text evidence="4">The sequence shown here is derived from an EMBL/GenBank/DDBJ whole genome shotgun (WGS) entry which is preliminary data.</text>
</comment>
<protein>
    <recommendedName>
        <fullName evidence="3">Homeobox domain-containing protein</fullName>
    </recommendedName>
</protein>
<dbReference type="InterPro" id="IPR001356">
    <property type="entry name" value="HD"/>
</dbReference>
<dbReference type="EMBL" id="JAKELL010000023">
    <property type="protein sequence ID" value="KAH8992230.1"/>
    <property type="molecule type" value="Genomic_DNA"/>
</dbReference>
<feature type="DNA-binding region" description="Homeobox" evidence="1">
    <location>
        <begin position="31"/>
        <end position="85"/>
    </location>
</feature>
<dbReference type="GO" id="GO:0003677">
    <property type="term" value="F:DNA binding"/>
    <property type="evidence" value="ECO:0007669"/>
    <property type="project" value="UniProtKB-UniRule"/>
</dbReference>